<keyword evidence="1" id="KW-0472">Membrane</keyword>
<name>A0A1C3E746_9GAMM</name>
<dbReference type="Gene3D" id="3.30.700.10">
    <property type="entry name" value="Glycoprotein, Type 4 Pilin"/>
    <property type="match status" value="1"/>
</dbReference>
<evidence type="ECO:0000313" key="2">
    <source>
        <dbReference type="EMBL" id="ODA29066.1"/>
    </source>
</evidence>
<comment type="caution">
    <text evidence="2">The sequence shown here is derived from an EMBL/GenBank/DDBJ whole genome shotgun (WGS) entry which is preliminary data.</text>
</comment>
<dbReference type="STRING" id="1080227.A8L45_22725"/>
<organism evidence="2 3">
    <name type="scientific">Veronia pacifica</name>
    <dbReference type="NCBI Taxonomy" id="1080227"/>
    <lineage>
        <taxon>Bacteria</taxon>
        <taxon>Pseudomonadati</taxon>
        <taxon>Pseudomonadota</taxon>
        <taxon>Gammaproteobacteria</taxon>
        <taxon>Vibrionales</taxon>
        <taxon>Vibrionaceae</taxon>
        <taxon>Veronia</taxon>
    </lineage>
</organism>
<dbReference type="SUPFAM" id="SSF54523">
    <property type="entry name" value="Pili subunits"/>
    <property type="match status" value="1"/>
</dbReference>
<keyword evidence="1" id="KW-0812">Transmembrane</keyword>
<dbReference type="OrthoDB" id="5918496at2"/>
<accession>A0A1C3E746</accession>
<feature type="transmembrane region" description="Helical" evidence="1">
    <location>
        <begin position="12"/>
        <end position="33"/>
    </location>
</feature>
<proteinExistence type="predicted"/>
<dbReference type="InterPro" id="IPR012902">
    <property type="entry name" value="N_methyl_site"/>
</dbReference>
<dbReference type="NCBIfam" id="TIGR02532">
    <property type="entry name" value="IV_pilin_GFxxxE"/>
    <property type="match status" value="1"/>
</dbReference>
<dbReference type="Proteomes" id="UP000094936">
    <property type="component" value="Unassembled WGS sequence"/>
</dbReference>
<evidence type="ECO:0000313" key="3">
    <source>
        <dbReference type="Proteomes" id="UP000094936"/>
    </source>
</evidence>
<protein>
    <recommendedName>
        <fullName evidence="4">Prepilin-type N-terminal cleavage/methylation domain-containing protein</fullName>
    </recommendedName>
</protein>
<keyword evidence="3" id="KW-1185">Reference proteome</keyword>
<evidence type="ECO:0000256" key="1">
    <source>
        <dbReference type="SAM" id="Phobius"/>
    </source>
</evidence>
<sequence>MRVNSGKGFTALEMIITMSVIAVLSAAAVPSFIQAQKKAQLKVAAQDLKATLDIAQSETIKTRKPIYVAYMAPDGNSGCILSSDTNDIDALTCAETSKGLPKFHFEHYSGIELNNPPERSKILFYFKPQTTQPSVNISLTLALSVDPSEQAGVLVRPYAGLKGCSSSQFSSWTTCPSSEEGA</sequence>
<dbReference type="RefSeq" id="WP_068905632.1">
    <property type="nucleotide sequence ID" value="NZ_JBHUIF010000031.1"/>
</dbReference>
<dbReference type="InterPro" id="IPR045584">
    <property type="entry name" value="Pilin-like"/>
</dbReference>
<dbReference type="AlphaFoldDB" id="A0A1C3E746"/>
<dbReference type="EMBL" id="LYBM01000079">
    <property type="protein sequence ID" value="ODA29066.1"/>
    <property type="molecule type" value="Genomic_DNA"/>
</dbReference>
<gene>
    <name evidence="2" type="ORF">A8L45_22725</name>
</gene>
<reference evidence="2 3" key="1">
    <citation type="submission" date="2016-05" db="EMBL/GenBank/DDBJ databases">
        <title>Genomic Taxonomy of the Vibrionaceae.</title>
        <authorList>
            <person name="Gomez-Gil B."/>
            <person name="Enciso-Ibarra J."/>
        </authorList>
    </citation>
    <scope>NUCLEOTIDE SEQUENCE [LARGE SCALE GENOMIC DNA]</scope>
    <source>
        <strain evidence="2 3">CAIM 1920</strain>
    </source>
</reference>
<keyword evidence="1" id="KW-1133">Transmembrane helix</keyword>
<evidence type="ECO:0008006" key="4">
    <source>
        <dbReference type="Google" id="ProtNLM"/>
    </source>
</evidence>